<dbReference type="KEGG" id="cin:101242601"/>
<keyword evidence="1" id="KW-0472">Membrane</keyword>
<reference evidence="2" key="2">
    <citation type="journal article" date="2008" name="Genome Biol.">
        <title>Improved genome assembly and evidence-based global gene model set for the chordate Ciona intestinalis: new insight into intron and operon populations.</title>
        <authorList>
            <person name="Satou Y."/>
            <person name="Mineta K."/>
            <person name="Ogasawara M."/>
            <person name="Sasakura Y."/>
            <person name="Shoguchi E."/>
            <person name="Ueno K."/>
            <person name="Yamada L."/>
            <person name="Matsumoto J."/>
            <person name="Wasserscheid J."/>
            <person name="Dewar K."/>
            <person name="Wiley G.B."/>
            <person name="Macmil S.L."/>
            <person name="Roe B.A."/>
            <person name="Zeller R.W."/>
            <person name="Hastings K.E."/>
            <person name="Lemaire P."/>
            <person name="Lindquist E."/>
            <person name="Endo T."/>
            <person name="Hotta K."/>
            <person name="Inaba K."/>
        </authorList>
    </citation>
    <scope>NUCLEOTIDE SEQUENCE [LARGE SCALE GENOMIC DNA]</scope>
    <source>
        <strain evidence="2">wild type</strain>
    </source>
</reference>
<accession>A0A1W2WP46</accession>
<dbReference type="OMA" id="VICTSEC"/>
<dbReference type="Ensembl" id="ENSCINT00000034331.1">
    <property type="protein sequence ID" value="ENSCINP00000034238.1"/>
    <property type="gene ID" value="ENSCING00000024407.1"/>
</dbReference>
<reference evidence="2" key="4">
    <citation type="submission" date="2025-09" db="UniProtKB">
        <authorList>
            <consortium name="Ensembl"/>
        </authorList>
    </citation>
    <scope>IDENTIFICATION</scope>
</reference>
<keyword evidence="1" id="KW-1133">Transmembrane helix</keyword>
<evidence type="ECO:0000313" key="2">
    <source>
        <dbReference type="Ensembl" id="ENSCINP00000034238.1"/>
    </source>
</evidence>
<dbReference type="GeneTree" id="ENSGT00950000184539"/>
<dbReference type="AlphaFoldDB" id="H2XX54"/>
<reference evidence="2" key="3">
    <citation type="submission" date="2025-08" db="UniProtKB">
        <authorList>
            <consortium name="Ensembl"/>
        </authorList>
    </citation>
    <scope>IDENTIFICATION</scope>
</reference>
<feature type="transmembrane region" description="Helical" evidence="1">
    <location>
        <begin position="7"/>
        <end position="26"/>
    </location>
</feature>
<keyword evidence="3" id="KW-1185">Reference proteome</keyword>
<dbReference type="InParanoid" id="H2XX54"/>
<organism evidence="2 3">
    <name type="scientific">Ciona intestinalis</name>
    <name type="common">Transparent sea squirt</name>
    <name type="synonym">Ascidia intestinalis</name>
    <dbReference type="NCBI Taxonomy" id="7719"/>
    <lineage>
        <taxon>Eukaryota</taxon>
        <taxon>Metazoa</taxon>
        <taxon>Chordata</taxon>
        <taxon>Tunicata</taxon>
        <taxon>Ascidiacea</taxon>
        <taxon>Phlebobranchia</taxon>
        <taxon>Cionidae</taxon>
        <taxon>Ciona</taxon>
    </lineage>
</organism>
<name>H2XX54_CIOIN</name>
<dbReference type="InterPro" id="IPR036084">
    <property type="entry name" value="Ser_inhib-like_sf"/>
</dbReference>
<proteinExistence type="predicted"/>
<dbReference type="RefSeq" id="XP_004226625.1">
    <property type="nucleotide sequence ID" value="XM_004226577.4"/>
</dbReference>
<dbReference type="CDD" id="cd19941">
    <property type="entry name" value="TIL"/>
    <property type="match status" value="1"/>
</dbReference>
<gene>
    <name evidence="2" type="primary">LOC101242601</name>
</gene>
<protein>
    <submittedName>
        <fullName evidence="2">SCO-spondin-like</fullName>
    </submittedName>
</protein>
<keyword evidence="1" id="KW-0812">Transmembrane</keyword>
<dbReference type="Gene3D" id="2.10.25.10">
    <property type="entry name" value="Laminin"/>
    <property type="match status" value="1"/>
</dbReference>
<evidence type="ECO:0000256" key="1">
    <source>
        <dbReference type="SAM" id="Phobius"/>
    </source>
</evidence>
<evidence type="ECO:0000313" key="3">
    <source>
        <dbReference type="Proteomes" id="UP000008144"/>
    </source>
</evidence>
<dbReference type="HOGENOM" id="CLU_1602105_0_0_1"/>
<dbReference type="SUPFAM" id="SSF57567">
    <property type="entry name" value="Serine protease inhibitors"/>
    <property type="match status" value="1"/>
</dbReference>
<dbReference type="Proteomes" id="UP000008144">
    <property type="component" value="Chromosome 11"/>
</dbReference>
<sequence>MVQYCRAPAGVMLIGWYVALIVYVIIRPTASHISCPGNQIYSDCAGCDVACNAQRHNVICTSECRQKCTCQFPSLYMSGDQCITDQQCAILLGETSYKCYLTSVCDVNNICCGDLSSSTCCPTNNICCRNGTTHTCSNVPCAGVRATSRLLFPILLLISLICYLLT</sequence>
<reference evidence="3" key="1">
    <citation type="journal article" date="2002" name="Science">
        <title>The draft genome of Ciona intestinalis: insights into chordate and vertebrate origins.</title>
        <authorList>
            <person name="Dehal P."/>
            <person name="Satou Y."/>
            <person name="Campbell R.K."/>
            <person name="Chapman J."/>
            <person name="Degnan B."/>
            <person name="De Tomaso A."/>
            <person name="Davidson B."/>
            <person name="Di Gregorio A."/>
            <person name="Gelpke M."/>
            <person name="Goodstein D.M."/>
            <person name="Harafuji N."/>
            <person name="Hastings K.E."/>
            <person name="Ho I."/>
            <person name="Hotta K."/>
            <person name="Huang W."/>
            <person name="Kawashima T."/>
            <person name="Lemaire P."/>
            <person name="Martinez D."/>
            <person name="Meinertzhagen I.A."/>
            <person name="Necula S."/>
            <person name="Nonaka M."/>
            <person name="Putnam N."/>
            <person name="Rash S."/>
            <person name="Saiga H."/>
            <person name="Satake M."/>
            <person name="Terry A."/>
            <person name="Yamada L."/>
            <person name="Wang H.G."/>
            <person name="Awazu S."/>
            <person name="Azumi K."/>
            <person name="Boore J."/>
            <person name="Branno M."/>
            <person name="Chin-Bow S."/>
            <person name="DeSantis R."/>
            <person name="Doyle S."/>
            <person name="Francino P."/>
            <person name="Keys D.N."/>
            <person name="Haga S."/>
            <person name="Hayashi H."/>
            <person name="Hino K."/>
            <person name="Imai K.S."/>
            <person name="Inaba K."/>
            <person name="Kano S."/>
            <person name="Kobayashi K."/>
            <person name="Kobayashi M."/>
            <person name="Lee B.I."/>
            <person name="Makabe K.W."/>
            <person name="Manohar C."/>
            <person name="Matassi G."/>
            <person name="Medina M."/>
            <person name="Mochizuki Y."/>
            <person name="Mount S."/>
            <person name="Morishita T."/>
            <person name="Miura S."/>
            <person name="Nakayama A."/>
            <person name="Nishizaka S."/>
            <person name="Nomoto H."/>
            <person name="Ohta F."/>
            <person name="Oishi K."/>
            <person name="Rigoutsos I."/>
            <person name="Sano M."/>
            <person name="Sasaki A."/>
            <person name="Sasakura Y."/>
            <person name="Shoguchi E."/>
            <person name="Shin-i T."/>
            <person name="Spagnuolo A."/>
            <person name="Stainier D."/>
            <person name="Suzuki M.M."/>
            <person name="Tassy O."/>
            <person name="Takatori N."/>
            <person name="Tokuoka M."/>
            <person name="Yagi K."/>
            <person name="Yoshizaki F."/>
            <person name="Wada S."/>
            <person name="Zhang C."/>
            <person name="Hyatt P.D."/>
            <person name="Larimer F."/>
            <person name="Detter C."/>
            <person name="Doggett N."/>
            <person name="Glavina T."/>
            <person name="Hawkins T."/>
            <person name="Richardson P."/>
            <person name="Lucas S."/>
            <person name="Kohara Y."/>
            <person name="Levine M."/>
            <person name="Satoh N."/>
            <person name="Rokhsar D.S."/>
        </authorList>
    </citation>
    <scope>NUCLEOTIDE SEQUENCE [LARGE SCALE GENOMIC DNA]</scope>
</reference>
<dbReference type="GeneID" id="101242601"/>
<dbReference type="EMBL" id="EAAA01000655">
    <property type="status" value="NOT_ANNOTATED_CDS"/>
    <property type="molecule type" value="Genomic_DNA"/>
</dbReference>
<accession>H2XX54</accession>